<evidence type="ECO:0000259" key="2">
    <source>
        <dbReference type="SMART" id="SM00047"/>
    </source>
</evidence>
<sequence>MQSEFKKTVIQQWYIPLIGVVIASIALVFINRSNKKLLDGVNVSVYDSKVIDSIPKLSSKVVKPVIFSHVPDLRDIHYKERMQKFIDMMLPSVLLACRKMDMKRERVIAIKGAINSGMAVKKDSLYINELKARYKTEDIDEIIKRLYPHPVSIILAQAAIESGWATSRFCREANNVFGIWSYNSDEKRIKAGESRGDNDIFLRKYDSVFESVYDYLETIARANAYKQFREMRLTTNNPYRLIWYLNNYSEKRYEYVHTLRNVIEFNDLHNYDEYRLAKIRKNDTIWEKLLD</sequence>
<evidence type="ECO:0000313" key="3">
    <source>
        <dbReference type="EMBL" id="MCW3807736.1"/>
    </source>
</evidence>
<keyword evidence="1" id="KW-0472">Membrane</keyword>
<evidence type="ECO:0000256" key="1">
    <source>
        <dbReference type="SAM" id="Phobius"/>
    </source>
</evidence>
<dbReference type="AlphaFoldDB" id="A0AAE3MHS8"/>
<dbReference type="InterPro" id="IPR002901">
    <property type="entry name" value="MGlyc_endo_b_GlcNAc-like_dom"/>
</dbReference>
<dbReference type="GO" id="GO:0004040">
    <property type="term" value="F:amidase activity"/>
    <property type="evidence" value="ECO:0007669"/>
    <property type="project" value="InterPro"/>
</dbReference>
<keyword evidence="4" id="KW-1185">Reference proteome</keyword>
<dbReference type="PANTHER" id="PTHR40572">
    <property type="entry name" value="PROTEIN BAX"/>
    <property type="match status" value="1"/>
</dbReference>
<dbReference type="RefSeq" id="WP_301202187.1">
    <property type="nucleotide sequence ID" value="NZ_JAPDPI010000057.1"/>
</dbReference>
<feature type="transmembrane region" description="Helical" evidence="1">
    <location>
        <begin position="12"/>
        <end position="30"/>
    </location>
</feature>
<organism evidence="3 4">
    <name type="scientific">Plebeiibacterium marinum</name>
    <dbReference type="NCBI Taxonomy" id="2992111"/>
    <lineage>
        <taxon>Bacteria</taxon>
        <taxon>Pseudomonadati</taxon>
        <taxon>Bacteroidota</taxon>
        <taxon>Bacteroidia</taxon>
        <taxon>Marinilabiliales</taxon>
        <taxon>Marinilabiliaceae</taxon>
        <taxon>Plebeiibacterium</taxon>
    </lineage>
</organism>
<comment type="caution">
    <text evidence="3">The sequence shown here is derived from an EMBL/GenBank/DDBJ whole genome shotgun (WGS) entry which is preliminary data.</text>
</comment>
<dbReference type="EMBL" id="JAPDPI010000057">
    <property type="protein sequence ID" value="MCW3807736.1"/>
    <property type="molecule type" value="Genomic_DNA"/>
</dbReference>
<keyword evidence="1" id="KW-1133">Transmembrane helix</keyword>
<dbReference type="InterPro" id="IPR053195">
    <property type="entry name" value="Bax-like"/>
</dbReference>
<feature type="domain" description="Mannosyl-glycoprotein endo-beta-N-acetylglucosamidase-like" evidence="2">
    <location>
        <begin position="122"/>
        <end position="256"/>
    </location>
</feature>
<keyword evidence="1" id="KW-0812">Transmembrane</keyword>
<dbReference type="Pfam" id="PF01832">
    <property type="entry name" value="Glucosaminidase"/>
    <property type="match status" value="1"/>
</dbReference>
<dbReference type="Proteomes" id="UP001207408">
    <property type="component" value="Unassembled WGS sequence"/>
</dbReference>
<gene>
    <name evidence="3" type="ORF">OM074_19060</name>
</gene>
<reference evidence="3" key="1">
    <citation type="submission" date="2022-10" db="EMBL/GenBank/DDBJ databases">
        <authorList>
            <person name="Yu W.X."/>
        </authorList>
    </citation>
    <scope>NUCLEOTIDE SEQUENCE</scope>
    <source>
        <strain evidence="3">D04</strain>
    </source>
</reference>
<proteinExistence type="predicted"/>
<dbReference type="SMART" id="SM00047">
    <property type="entry name" value="LYZ2"/>
    <property type="match status" value="1"/>
</dbReference>
<accession>A0AAE3MHS8</accession>
<dbReference type="PANTHER" id="PTHR40572:SF1">
    <property type="entry name" value="PROTEIN BAX"/>
    <property type="match status" value="1"/>
</dbReference>
<dbReference type="Gene3D" id="1.10.530.10">
    <property type="match status" value="1"/>
</dbReference>
<protein>
    <submittedName>
        <fullName evidence="3">Glucosaminidase domain-containing protein</fullName>
    </submittedName>
</protein>
<evidence type="ECO:0000313" key="4">
    <source>
        <dbReference type="Proteomes" id="UP001207408"/>
    </source>
</evidence>
<name>A0AAE3MHS8_9BACT</name>